<name>A0AAU7PHZ2_9CAUD</name>
<reference evidence="1" key="1">
    <citation type="submission" date="2024-05" db="EMBL/GenBank/DDBJ databases">
        <authorList>
            <person name="Badawy S."/>
            <person name="Skurnik M."/>
        </authorList>
    </citation>
    <scope>NUCLEOTIDE SEQUENCE</scope>
</reference>
<evidence type="ECO:0008006" key="2">
    <source>
        <dbReference type="Google" id="ProtNLM"/>
    </source>
</evidence>
<accession>A0AAU7PHZ2</accession>
<protein>
    <recommendedName>
        <fullName evidence="2">Phosphoglycolate phosphatase</fullName>
    </recommendedName>
</protein>
<evidence type="ECO:0000313" key="1">
    <source>
        <dbReference type="EMBL" id="XBS49508.1"/>
    </source>
</evidence>
<sequence length="208" mass="24644">MKDRCIVFDCDEVLLDHIGSLGEYAKLQYDINPTTPYPLAYDLSEWFGVSREKVQEIITEFNQRSYMFGLLKPVETNTVSIMHELRDRFYKEKFIVLTKCGKKGYSEVLRNTNLMHVFGETCFDEIIIVEMNESKHEALVELKERYDVKLMIDDYINNIETSMELGIPSVMMRASHNHMYKNGYGYDYVNNWDELRLKIYSVLSKYYQ</sequence>
<dbReference type="InterPro" id="IPR023214">
    <property type="entry name" value="HAD_sf"/>
</dbReference>
<dbReference type="InterPro" id="IPR036412">
    <property type="entry name" value="HAD-like_sf"/>
</dbReference>
<proteinExistence type="predicted"/>
<organism evidence="1">
    <name type="scientific">Escherichia phage fEgEco12</name>
    <dbReference type="NCBI Taxonomy" id="3158837"/>
    <lineage>
        <taxon>Viruses</taxon>
        <taxon>Duplodnaviria</taxon>
        <taxon>Heunggongvirae</taxon>
        <taxon>Uroviricota</taxon>
        <taxon>Caudoviricetes</taxon>
    </lineage>
</organism>
<dbReference type="SUPFAM" id="SSF56784">
    <property type="entry name" value="HAD-like"/>
    <property type="match status" value="1"/>
</dbReference>
<dbReference type="Gene3D" id="3.40.50.1000">
    <property type="entry name" value="HAD superfamily/HAD-like"/>
    <property type="match status" value="1"/>
</dbReference>
<dbReference type="EMBL" id="PP777464">
    <property type="protein sequence ID" value="XBS49508.1"/>
    <property type="molecule type" value="Genomic_DNA"/>
</dbReference>